<comment type="caution">
    <text evidence="9">The sequence shown here is derived from an EMBL/GenBank/DDBJ whole genome shotgun (WGS) entry which is preliminary data.</text>
</comment>
<sequence length="353" mass="36065">MTATISPEAAPATRDGPEDAPRVPRQATEPPSVHGRPNRAGWTGPTYYGRPQLKASPFENPVVGGYIFLAGLSGSAAVIAALADLRQGAEAAPLVRRGRYLALLAPILGAPLLVYDLHTPERFYNMLRVAKHTSPMSIGTWILMGFSGAAGLTAAAQFGADLRPGTRGLRGLARAAQVPAALTGLGLSTYTASLLSATSTPLWAAAPQSLAMRFGASSMASAAVALAMTEADPSRRRALEGTAAAALAAELAGAAISHATYRRTGVAGALSGKAGRVEHLGATLLGTALPLGILAASLLTRRGLPRPVTALAAVATLAGAAALRISIMAAGDRSAEDPDVSFRFSQPENLPAR</sequence>
<comment type="similarity">
    <text evidence="2">Belongs to the NrfD family.</text>
</comment>
<keyword evidence="6 8" id="KW-0472">Membrane</keyword>
<dbReference type="Pfam" id="PF03916">
    <property type="entry name" value="NrfD"/>
    <property type="match status" value="1"/>
</dbReference>
<keyword evidence="3" id="KW-1003">Cell membrane</keyword>
<organism evidence="9 10">
    <name type="scientific">Methylobacterium longum</name>
    <dbReference type="NCBI Taxonomy" id="767694"/>
    <lineage>
        <taxon>Bacteria</taxon>
        <taxon>Pseudomonadati</taxon>
        <taxon>Pseudomonadota</taxon>
        <taxon>Alphaproteobacteria</taxon>
        <taxon>Hyphomicrobiales</taxon>
        <taxon>Methylobacteriaceae</taxon>
        <taxon>Methylobacterium</taxon>
    </lineage>
</organism>
<evidence type="ECO:0000256" key="3">
    <source>
        <dbReference type="ARBA" id="ARBA00022475"/>
    </source>
</evidence>
<feature type="transmembrane region" description="Helical" evidence="8">
    <location>
        <begin position="63"/>
        <end position="85"/>
    </location>
</feature>
<feature type="transmembrane region" description="Helical" evidence="8">
    <location>
        <begin position="210"/>
        <end position="229"/>
    </location>
</feature>
<feature type="transmembrane region" description="Helical" evidence="8">
    <location>
        <begin position="280"/>
        <end position="299"/>
    </location>
</feature>
<evidence type="ECO:0000256" key="4">
    <source>
        <dbReference type="ARBA" id="ARBA00022692"/>
    </source>
</evidence>
<dbReference type="InterPro" id="IPR052049">
    <property type="entry name" value="Electron_transfer_protein"/>
</dbReference>
<feature type="transmembrane region" description="Helical" evidence="8">
    <location>
        <begin position="97"/>
        <end position="118"/>
    </location>
</feature>
<evidence type="ECO:0000256" key="2">
    <source>
        <dbReference type="ARBA" id="ARBA00008929"/>
    </source>
</evidence>
<dbReference type="PANTHER" id="PTHR34856:SF2">
    <property type="entry name" value="PROTEIN NRFD"/>
    <property type="match status" value="1"/>
</dbReference>
<gene>
    <name evidence="9" type="primary">nrfD</name>
    <name evidence="9" type="ORF">QWZ18_18585</name>
</gene>
<reference evidence="10" key="1">
    <citation type="journal article" date="2019" name="Int. J. Syst. Evol. Microbiol.">
        <title>The Global Catalogue of Microorganisms (GCM) 10K type strain sequencing project: providing services to taxonomists for standard genome sequencing and annotation.</title>
        <authorList>
            <consortium name="The Broad Institute Genomics Platform"/>
            <consortium name="The Broad Institute Genome Sequencing Center for Infectious Disease"/>
            <person name="Wu L."/>
            <person name="Ma J."/>
        </authorList>
    </citation>
    <scope>NUCLEOTIDE SEQUENCE [LARGE SCALE GENOMIC DNA]</scope>
    <source>
        <strain evidence="10">CECT 7806</strain>
    </source>
</reference>
<dbReference type="PANTHER" id="PTHR34856">
    <property type="entry name" value="PROTEIN NRFD"/>
    <property type="match status" value="1"/>
</dbReference>
<comment type="subcellular location">
    <subcellularLocation>
        <location evidence="1">Cell membrane</location>
        <topology evidence="1">Multi-pass membrane protein</topology>
    </subcellularLocation>
</comment>
<evidence type="ECO:0000256" key="7">
    <source>
        <dbReference type="SAM" id="MobiDB-lite"/>
    </source>
</evidence>
<evidence type="ECO:0000256" key="5">
    <source>
        <dbReference type="ARBA" id="ARBA00022989"/>
    </source>
</evidence>
<feature type="transmembrane region" description="Helical" evidence="8">
    <location>
        <begin position="311"/>
        <end position="331"/>
    </location>
</feature>
<dbReference type="RefSeq" id="WP_238290020.1">
    <property type="nucleotide sequence ID" value="NZ_BPQS01000019.1"/>
</dbReference>
<feature type="transmembrane region" description="Helical" evidence="8">
    <location>
        <begin position="138"/>
        <end position="160"/>
    </location>
</feature>
<accession>A0ABT8AT89</accession>
<evidence type="ECO:0000256" key="8">
    <source>
        <dbReference type="SAM" id="Phobius"/>
    </source>
</evidence>
<keyword evidence="10" id="KW-1185">Reference proteome</keyword>
<name>A0ABT8AT89_9HYPH</name>
<dbReference type="InterPro" id="IPR005614">
    <property type="entry name" value="NrfD-like"/>
</dbReference>
<feature type="transmembrane region" description="Helical" evidence="8">
    <location>
        <begin position="172"/>
        <end position="190"/>
    </location>
</feature>
<dbReference type="EMBL" id="JAUFPT010000061">
    <property type="protein sequence ID" value="MDN3572626.1"/>
    <property type="molecule type" value="Genomic_DNA"/>
</dbReference>
<evidence type="ECO:0000256" key="6">
    <source>
        <dbReference type="ARBA" id="ARBA00023136"/>
    </source>
</evidence>
<feature type="region of interest" description="Disordered" evidence="7">
    <location>
        <begin position="1"/>
        <end position="45"/>
    </location>
</feature>
<dbReference type="Proteomes" id="UP001244297">
    <property type="component" value="Unassembled WGS sequence"/>
</dbReference>
<keyword evidence="5 8" id="KW-1133">Transmembrane helix</keyword>
<evidence type="ECO:0000256" key="1">
    <source>
        <dbReference type="ARBA" id="ARBA00004651"/>
    </source>
</evidence>
<keyword evidence="4 8" id="KW-0812">Transmembrane</keyword>
<proteinExistence type="inferred from homology"/>
<dbReference type="Gene3D" id="1.20.1630.10">
    <property type="entry name" value="Formate dehydrogenase/DMSO reductase domain"/>
    <property type="match status" value="1"/>
</dbReference>
<protein>
    <submittedName>
        <fullName evidence="9">Polysulfide reductase NrfD</fullName>
    </submittedName>
</protein>
<evidence type="ECO:0000313" key="10">
    <source>
        <dbReference type="Proteomes" id="UP001244297"/>
    </source>
</evidence>
<evidence type="ECO:0000313" key="9">
    <source>
        <dbReference type="EMBL" id="MDN3572626.1"/>
    </source>
</evidence>